<organism evidence="2 3">
    <name type="scientific">Ohtaekwangia koreensis</name>
    <dbReference type="NCBI Taxonomy" id="688867"/>
    <lineage>
        <taxon>Bacteria</taxon>
        <taxon>Pseudomonadati</taxon>
        <taxon>Bacteroidota</taxon>
        <taxon>Cytophagia</taxon>
        <taxon>Cytophagales</taxon>
        <taxon>Fulvivirgaceae</taxon>
        <taxon>Ohtaekwangia</taxon>
    </lineage>
</organism>
<dbReference type="Pfam" id="PF12771">
    <property type="entry name" value="SusD-like_2"/>
    <property type="match status" value="1"/>
</dbReference>
<sequence length="511" mass="55850">MKNNIYRLFLLVTFFLGVAACTNDFDEINNNVNSPTVDKAAPDQLLTNAIESMTDRVHEIFLGHEMGSCWAQHMAKVQYTDEDRYVYRPDVVNTTWSSFYAANGSDAALIYKLGGERSQPNYQGVALVLQAYIAAELTDLFGDVPYSQAWKGAGEDGGILSPEYDTQEAIYRDIIAKLDEANSLLDPDGTAIAGDILFKNDITKWKKFANSLRLRLLLRMSDRDASLATTEMSKIVGAPATYPIFESNSDNAALIYLGSSPNNNPINENRKSRDDHRVSKNLIDMLVDMEDDRLMVYANPAEGIDEFVGIPNGLTSADAAAYNGNGLANTSKIGDYFTAATAPGMLMSYAELQFILAEAAKKGYISGGDASAQTYYENGIKGSFEQYRAPLQAVIDADGTTLGGLTVPTSVDAAAANVIANQAYNANDALRLIATQRYLATFDQGLQTWFEWRRTGFPVLTPAVSGENGGKIPVRVPYPQIEATRNGTNLNTAIARQGADDLNTKVWWDVN</sequence>
<evidence type="ECO:0000313" key="2">
    <source>
        <dbReference type="EMBL" id="SKC79263.1"/>
    </source>
</evidence>
<dbReference type="PROSITE" id="PS51257">
    <property type="entry name" value="PROKAR_LIPOPROTEIN"/>
    <property type="match status" value="1"/>
</dbReference>
<evidence type="ECO:0000256" key="1">
    <source>
        <dbReference type="SAM" id="SignalP"/>
    </source>
</evidence>
<keyword evidence="3" id="KW-1185">Reference proteome</keyword>
<gene>
    <name evidence="2" type="ORF">SAMN05660236_3898</name>
</gene>
<accession>A0A1T5LTG1</accession>
<name>A0A1T5LTG1_9BACT</name>
<feature type="chain" id="PRO_5012278774" evidence="1">
    <location>
        <begin position="20"/>
        <end position="511"/>
    </location>
</feature>
<dbReference type="AlphaFoldDB" id="A0A1T5LTG1"/>
<dbReference type="OrthoDB" id="843771at2"/>
<feature type="signal peptide" evidence="1">
    <location>
        <begin position="1"/>
        <end position="19"/>
    </location>
</feature>
<dbReference type="RefSeq" id="WP_079688407.1">
    <property type="nucleotide sequence ID" value="NZ_FUZU01000002.1"/>
</dbReference>
<protein>
    <submittedName>
        <fullName evidence="2">Starch-binding associating with outer membrane</fullName>
    </submittedName>
</protein>
<dbReference type="EMBL" id="FUZU01000002">
    <property type="protein sequence ID" value="SKC79263.1"/>
    <property type="molecule type" value="Genomic_DNA"/>
</dbReference>
<evidence type="ECO:0000313" key="3">
    <source>
        <dbReference type="Proteomes" id="UP000190961"/>
    </source>
</evidence>
<dbReference type="InterPro" id="IPR011990">
    <property type="entry name" value="TPR-like_helical_dom_sf"/>
</dbReference>
<keyword evidence="1" id="KW-0732">Signal</keyword>
<reference evidence="2 3" key="1">
    <citation type="submission" date="2017-02" db="EMBL/GenBank/DDBJ databases">
        <authorList>
            <person name="Peterson S.W."/>
        </authorList>
    </citation>
    <scope>NUCLEOTIDE SEQUENCE [LARGE SCALE GENOMIC DNA]</scope>
    <source>
        <strain evidence="2 3">DSM 25262</strain>
    </source>
</reference>
<dbReference type="SUPFAM" id="SSF48452">
    <property type="entry name" value="TPR-like"/>
    <property type="match status" value="1"/>
</dbReference>
<dbReference type="Gene3D" id="1.25.40.390">
    <property type="match status" value="1"/>
</dbReference>
<dbReference type="STRING" id="688867.SAMN05660236_3898"/>
<dbReference type="Proteomes" id="UP000190961">
    <property type="component" value="Unassembled WGS sequence"/>
</dbReference>
<proteinExistence type="predicted"/>
<dbReference type="InterPro" id="IPR041662">
    <property type="entry name" value="SusD-like_2"/>
</dbReference>